<feature type="domain" description="CBM39" evidence="1">
    <location>
        <begin position="15"/>
        <end position="120"/>
    </location>
</feature>
<evidence type="ECO:0000313" key="2">
    <source>
        <dbReference type="EnsemblMetazoa" id="ADIR006192-PA"/>
    </source>
</evidence>
<dbReference type="AlphaFoldDB" id="A0A182NEX0"/>
<sequence length="240" mass="27739">MAELRFCQPNPPMFLEKFKVHVQVHEPSGLMIWTSNSPLIETFGVELYVGRGNPCGLHKIVWDRKLLLNTSVITDGKFIIQDDEIVVQQGETILYRYSVFHEDTVWQSFFRILSVTDHVFYRPERSECYSQCIVEQKNLHMEAAHLKDILEREIEKCAGLQASKHLQFPLENAYKFVADPLIYVQDKLWQVESLIPLIDNVVTADVAYNGVGFRMRTLIDKLKVLELGKDQLDVIDPDAD</sequence>
<keyword evidence="3" id="KW-1185">Reference proteome</keyword>
<dbReference type="InterPro" id="IPR043030">
    <property type="entry name" value="BGBP_N_sf"/>
</dbReference>
<evidence type="ECO:0000313" key="3">
    <source>
        <dbReference type="Proteomes" id="UP000075884"/>
    </source>
</evidence>
<accession>A0A182NEX0</accession>
<name>A0A182NEX0_9DIPT</name>
<protein>
    <recommendedName>
        <fullName evidence="1">CBM39 domain-containing protein</fullName>
    </recommendedName>
</protein>
<dbReference type="Pfam" id="PF15886">
    <property type="entry name" value="CBM39"/>
    <property type="match status" value="1"/>
</dbReference>
<reference evidence="3" key="1">
    <citation type="submission" date="2013-03" db="EMBL/GenBank/DDBJ databases">
        <title>The Genome Sequence of Anopheles dirus WRAIR2.</title>
        <authorList>
            <consortium name="The Broad Institute Genomics Platform"/>
            <person name="Neafsey D.E."/>
            <person name="Walton C."/>
            <person name="Walker B."/>
            <person name="Young S.K."/>
            <person name="Zeng Q."/>
            <person name="Gargeya S."/>
            <person name="Fitzgerald M."/>
            <person name="Haas B."/>
            <person name="Abouelleil A."/>
            <person name="Allen A.W."/>
            <person name="Alvarado L."/>
            <person name="Arachchi H.M."/>
            <person name="Berlin A.M."/>
            <person name="Chapman S.B."/>
            <person name="Gainer-Dewar J."/>
            <person name="Goldberg J."/>
            <person name="Griggs A."/>
            <person name="Gujja S."/>
            <person name="Hansen M."/>
            <person name="Howarth C."/>
            <person name="Imamovic A."/>
            <person name="Ireland A."/>
            <person name="Larimer J."/>
            <person name="McCowan C."/>
            <person name="Murphy C."/>
            <person name="Pearson M."/>
            <person name="Poon T.W."/>
            <person name="Priest M."/>
            <person name="Roberts A."/>
            <person name="Saif S."/>
            <person name="Shea T."/>
            <person name="Sisk P."/>
            <person name="Sykes S."/>
            <person name="Wortman J."/>
            <person name="Nusbaum C."/>
            <person name="Birren B."/>
        </authorList>
    </citation>
    <scope>NUCLEOTIDE SEQUENCE [LARGE SCALE GENOMIC DNA]</scope>
    <source>
        <strain evidence="3">WRAIR2</strain>
    </source>
</reference>
<reference evidence="2" key="2">
    <citation type="submission" date="2020-05" db="UniProtKB">
        <authorList>
            <consortium name="EnsemblMetazoa"/>
        </authorList>
    </citation>
    <scope>IDENTIFICATION</scope>
    <source>
        <strain evidence="2">WRAIR2</strain>
    </source>
</reference>
<evidence type="ECO:0000259" key="1">
    <source>
        <dbReference type="PROSITE" id="PS51969"/>
    </source>
</evidence>
<dbReference type="Gene3D" id="2.60.40.2140">
    <property type="entry name" value="Beta-1,3-glucan-recognition protein, N-terminal domain"/>
    <property type="match status" value="1"/>
</dbReference>
<dbReference type="GO" id="GO:0030246">
    <property type="term" value="F:carbohydrate binding"/>
    <property type="evidence" value="ECO:0007669"/>
    <property type="project" value="InterPro"/>
</dbReference>
<dbReference type="VEuPathDB" id="VectorBase:ADIR006192"/>
<dbReference type="Proteomes" id="UP000075884">
    <property type="component" value="Unassembled WGS sequence"/>
</dbReference>
<proteinExistence type="predicted"/>
<dbReference type="EnsemblMetazoa" id="ADIR006192-RA">
    <property type="protein sequence ID" value="ADIR006192-PA"/>
    <property type="gene ID" value="ADIR006192"/>
</dbReference>
<dbReference type="PROSITE" id="PS51969">
    <property type="entry name" value="CBM39"/>
    <property type="match status" value="1"/>
</dbReference>
<dbReference type="InterPro" id="IPR031756">
    <property type="entry name" value="BGBP_N"/>
</dbReference>
<organism evidence="2 3">
    <name type="scientific">Anopheles dirus</name>
    <dbReference type="NCBI Taxonomy" id="7168"/>
    <lineage>
        <taxon>Eukaryota</taxon>
        <taxon>Metazoa</taxon>
        <taxon>Ecdysozoa</taxon>
        <taxon>Arthropoda</taxon>
        <taxon>Hexapoda</taxon>
        <taxon>Insecta</taxon>
        <taxon>Pterygota</taxon>
        <taxon>Neoptera</taxon>
        <taxon>Endopterygota</taxon>
        <taxon>Diptera</taxon>
        <taxon>Nematocera</taxon>
        <taxon>Culicoidea</taxon>
        <taxon>Culicidae</taxon>
        <taxon>Anophelinae</taxon>
        <taxon>Anopheles</taxon>
    </lineage>
</organism>